<dbReference type="PIRSF" id="PIRSF004155">
    <property type="entry name" value="Phage_C"/>
    <property type="match status" value="1"/>
</dbReference>
<dbReference type="KEGG" id="vg:3959422"/>
<dbReference type="InterPro" id="IPR016407">
    <property type="entry name" value="C-protein"/>
</dbReference>
<gene>
    <name evidence="1" type="primary">C</name>
</gene>
<evidence type="ECO:0000313" key="1">
    <source>
        <dbReference type="EMBL" id="AAZ49032.1"/>
    </source>
</evidence>
<dbReference type="GeneID" id="3959422"/>
<dbReference type="EMBL" id="DQ079877">
    <property type="protein sequence ID" value="AAZ49032.1"/>
    <property type="molecule type" value="Genomic_DNA"/>
</dbReference>
<evidence type="ECO:0000313" key="2">
    <source>
        <dbReference type="Proteomes" id="UP000002560"/>
    </source>
</evidence>
<dbReference type="Pfam" id="PF12025">
    <property type="entry name" value="Phage_C"/>
    <property type="match status" value="1"/>
</dbReference>
<keyword evidence="2" id="KW-1185">Reference proteome</keyword>
<proteinExistence type="predicted"/>
<dbReference type="RefSeq" id="YP_512453.1">
    <property type="nucleotide sequence ID" value="NC_007825.1"/>
</dbReference>
<reference evidence="1 2" key="1">
    <citation type="journal article" date="2006" name="J. Bacteriol.">
        <title>Horizontal gene transfer and the evolution of microvirid coliphage genomes.</title>
        <authorList>
            <person name="Rokyta D.R."/>
            <person name="Burch C.L."/>
            <person name="Caudle S.B."/>
            <person name="Wichman H.A."/>
        </authorList>
    </citation>
    <scope>NUCLEOTIDE SEQUENCE</scope>
</reference>
<sequence>MRKFNLNLKNSRSSYFATFRHHLNVLAKTDALDEEKYLNMLGALLKDWFRYEEHFVHGKQSMLDILKERGLLSTSPTDNNVRTNKGN</sequence>
<name>Q2LM48_9VIRU</name>
<accession>Q2LM48</accession>
<protein>
    <submittedName>
        <fullName evidence="1">GpC</fullName>
    </submittedName>
</protein>
<dbReference type="GO" id="GO:0019073">
    <property type="term" value="P:viral DNA genome packaging"/>
    <property type="evidence" value="ECO:0007669"/>
    <property type="project" value="InterPro"/>
</dbReference>
<organism evidence="1 2">
    <name type="scientific">Escherichia phage ID52</name>
    <dbReference type="NCBI Taxonomy" id="338108"/>
    <lineage>
        <taxon>Viruses</taxon>
        <taxon>Monodnaviria</taxon>
        <taxon>Sangervirae</taxon>
        <taxon>Phixviricota</taxon>
        <taxon>Malgrandaviricetes</taxon>
        <taxon>Petitvirales</taxon>
        <taxon>Microviridae</taxon>
        <taxon>Bullavirinae</taxon>
        <taxon>Gequatrovirus</taxon>
        <taxon>Gequatrovirus ID52</taxon>
    </lineage>
</organism>
<dbReference type="Proteomes" id="UP000002560">
    <property type="component" value="Segment"/>
</dbReference>